<proteinExistence type="predicted"/>
<evidence type="ECO:0000313" key="3">
    <source>
        <dbReference type="Proteomes" id="UP000546007"/>
    </source>
</evidence>
<name>A0A7W6HWX3_9BACT</name>
<dbReference type="Proteomes" id="UP000546007">
    <property type="component" value="Unassembled WGS sequence"/>
</dbReference>
<evidence type="ECO:0000259" key="1">
    <source>
        <dbReference type="PROSITE" id="PS51186"/>
    </source>
</evidence>
<dbReference type="PANTHER" id="PTHR43328:SF1">
    <property type="entry name" value="N-ACETYLTRANSFERASE DOMAIN-CONTAINING PROTEIN"/>
    <property type="match status" value="1"/>
</dbReference>
<evidence type="ECO:0000313" key="2">
    <source>
        <dbReference type="EMBL" id="MBB4025829.1"/>
    </source>
</evidence>
<keyword evidence="3" id="KW-1185">Reference proteome</keyword>
<feature type="domain" description="N-acetyltransferase" evidence="1">
    <location>
        <begin position="43"/>
        <end position="199"/>
    </location>
</feature>
<dbReference type="AlphaFoldDB" id="A0A7W6HWX3"/>
<reference evidence="2 3" key="1">
    <citation type="submission" date="2020-08" db="EMBL/GenBank/DDBJ databases">
        <title>Genomic Encyclopedia of Type Strains, Phase IV (KMG-IV): sequencing the most valuable type-strain genomes for metagenomic binning, comparative biology and taxonomic classification.</title>
        <authorList>
            <person name="Goeker M."/>
        </authorList>
    </citation>
    <scope>NUCLEOTIDE SEQUENCE [LARGE SCALE GENOMIC DNA]</scope>
    <source>
        <strain evidence="2 3">DSM 105721</strain>
    </source>
</reference>
<dbReference type="RefSeq" id="WP_229782923.1">
    <property type="nucleotide sequence ID" value="NZ_AP028155.1"/>
</dbReference>
<dbReference type="InterPro" id="IPR016181">
    <property type="entry name" value="Acyl_CoA_acyltransferase"/>
</dbReference>
<sequence length="200" mass="22820">MKTGVSDLPRSMNQGNEFLMLREKKHSVRIEGEGFVVREWRFSDCDSLAENANNEKIWNNVMDHFPHPYTKQDAFDYISMVHAMPVPPMRFAIEVDGKAVGSIGFGSEGDIERVTAEIGYWLGEPYWGRGIMPKVVAAVTRYAFETFGYQKLYALVFDYNPGSMCVLEKAGYQLEAVLHKAAVKNGKVIDFYYYSIMKEN</sequence>
<comment type="caution">
    <text evidence="2">The sequence shown here is derived from an EMBL/GenBank/DDBJ whole genome shotgun (WGS) entry which is preliminary data.</text>
</comment>
<keyword evidence="2" id="KW-0808">Transferase</keyword>
<dbReference type="Pfam" id="PF13302">
    <property type="entry name" value="Acetyltransf_3"/>
    <property type="match status" value="1"/>
</dbReference>
<protein>
    <submittedName>
        <fullName evidence="2">RimJ/RimL family protein N-acetyltransferase</fullName>
    </submittedName>
</protein>
<dbReference type="Gene3D" id="3.40.630.30">
    <property type="match status" value="1"/>
</dbReference>
<dbReference type="SUPFAM" id="SSF55729">
    <property type="entry name" value="Acyl-CoA N-acyltransferases (Nat)"/>
    <property type="match status" value="1"/>
</dbReference>
<organism evidence="2 3">
    <name type="scientific">Butyricimonas faecihominis</name>
    <dbReference type="NCBI Taxonomy" id="1472416"/>
    <lineage>
        <taxon>Bacteria</taxon>
        <taxon>Pseudomonadati</taxon>
        <taxon>Bacteroidota</taxon>
        <taxon>Bacteroidia</taxon>
        <taxon>Bacteroidales</taxon>
        <taxon>Odoribacteraceae</taxon>
        <taxon>Butyricimonas</taxon>
    </lineage>
</organism>
<accession>A0A7W6HWX3</accession>
<dbReference type="PANTHER" id="PTHR43328">
    <property type="entry name" value="ACETYLTRANSFERASE-RELATED"/>
    <property type="match status" value="1"/>
</dbReference>
<dbReference type="GO" id="GO:0016747">
    <property type="term" value="F:acyltransferase activity, transferring groups other than amino-acyl groups"/>
    <property type="evidence" value="ECO:0007669"/>
    <property type="project" value="InterPro"/>
</dbReference>
<dbReference type="InterPro" id="IPR000182">
    <property type="entry name" value="GNAT_dom"/>
</dbReference>
<dbReference type="PROSITE" id="PS51186">
    <property type="entry name" value="GNAT"/>
    <property type="match status" value="1"/>
</dbReference>
<gene>
    <name evidence="2" type="ORF">GGR14_001613</name>
</gene>
<dbReference type="GeneID" id="93100345"/>
<dbReference type="EMBL" id="JACIES010000003">
    <property type="protein sequence ID" value="MBB4025829.1"/>
    <property type="molecule type" value="Genomic_DNA"/>
</dbReference>